<keyword evidence="2" id="KW-0863">Zinc-finger</keyword>
<evidence type="ECO:0000313" key="8">
    <source>
        <dbReference type="Proteomes" id="UP000078046"/>
    </source>
</evidence>
<dbReference type="SUPFAM" id="SSF57903">
    <property type="entry name" value="FYVE/PHD zinc finger"/>
    <property type="match status" value="1"/>
</dbReference>
<dbReference type="Gene3D" id="3.30.40.10">
    <property type="entry name" value="Zinc/RING finger domain, C3HC4 (zinc finger)"/>
    <property type="match status" value="1"/>
</dbReference>
<dbReference type="Pfam" id="PF02207">
    <property type="entry name" value="zf-UBR"/>
    <property type="match status" value="1"/>
</dbReference>
<keyword evidence="8" id="KW-1185">Reference proteome</keyword>
<keyword evidence="3" id="KW-0862">Zinc</keyword>
<dbReference type="InterPro" id="IPR047506">
    <property type="entry name" value="UBR7-like_UBR-box"/>
</dbReference>
<dbReference type="OrthoDB" id="10262564at2759"/>
<dbReference type="EMBL" id="LWCA01000051">
    <property type="protein sequence ID" value="OAF71440.1"/>
    <property type="molecule type" value="Genomic_DNA"/>
</dbReference>
<dbReference type="InterPro" id="IPR013083">
    <property type="entry name" value="Znf_RING/FYVE/PHD"/>
</dbReference>
<evidence type="ECO:0000256" key="5">
    <source>
        <dbReference type="SAM" id="MobiDB-lite"/>
    </source>
</evidence>
<dbReference type="InterPro" id="IPR003126">
    <property type="entry name" value="Znf_UBR"/>
</dbReference>
<dbReference type="InterPro" id="IPR040204">
    <property type="entry name" value="UBR7"/>
</dbReference>
<accession>A0A177BB61</accession>
<dbReference type="SMART" id="SM00396">
    <property type="entry name" value="ZnF_UBR1"/>
    <property type="match status" value="1"/>
</dbReference>
<evidence type="ECO:0000313" key="7">
    <source>
        <dbReference type="EMBL" id="OAF71440.1"/>
    </source>
</evidence>
<feature type="region of interest" description="Disordered" evidence="5">
    <location>
        <begin position="1"/>
        <end position="63"/>
    </location>
</feature>
<dbReference type="GO" id="GO:0008270">
    <property type="term" value="F:zinc ion binding"/>
    <property type="evidence" value="ECO:0007669"/>
    <property type="project" value="UniProtKB-KW"/>
</dbReference>
<dbReference type="GO" id="GO:0005737">
    <property type="term" value="C:cytoplasm"/>
    <property type="evidence" value="ECO:0007669"/>
    <property type="project" value="TreeGrafter"/>
</dbReference>
<evidence type="ECO:0000256" key="2">
    <source>
        <dbReference type="ARBA" id="ARBA00022771"/>
    </source>
</evidence>
<gene>
    <name evidence="7" type="ORF">A3Q56_00786</name>
</gene>
<protein>
    <recommendedName>
        <fullName evidence="6">UBR-type domain-containing protein</fullName>
    </recommendedName>
</protein>
<name>A0A177BB61_9BILA</name>
<feature type="zinc finger region" description="UBR-type" evidence="4">
    <location>
        <begin position="92"/>
        <end position="164"/>
    </location>
</feature>
<dbReference type="PROSITE" id="PS51157">
    <property type="entry name" value="ZF_UBR"/>
    <property type="match status" value="1"/>
</dbReference>
<evidence type="ECO:0000256" key="3">
    <source>
        <dbReference type="ARBA" id="ARBA00022833"/>
    </source>
</evidence>
<sequence length="382" mass="44104">MSDDINNAAKSYWKDLTENDVESPIATNENSEELESNSGSSIKDGLEPTPEISQTRSDSVKNDDDSVSMLDVIRYHENIDEKTNSLVGEDEKRCSYKQGYMHRQLVYSCVTCQSGNDNDLAGICFSCSLNCHDGHDLYELYTKRNFRCDCGNSKFTQECSLQKEKEKVNDKNIYGQNFIGLYCFCHKKYPDESNHVEMIHCVSCEDWYHVNHIETTFIVDPDSFSEFLCPVCTKKLIFLKKYSMSIDALIDFNKKKLQNTNCSSNSAFFIDGWRKKISESDKKLLDEAGCSFICSNIDTIAHYRENLKNENKTTFQKSMDALTTMPKATQMSMLNEYQHMKEELVSHLSDISKQKRTVNANDITDFFTALKRRRLNKEYDDY</sequence>
<dbReference type="Proteomes" id="UP000078046">
    <property type="component" value="Unassembled WGS sequence"/>
</dbReference>
<evidence type="ECO:0000259" key="6">
    <source>
        <dbReference type="PROSITE" id="PS51157"/>
    </source>
</evidence>
<comment type="caution">
    <text evidence="7">The sequence shown here is derived from an EMBL/GenBank/DDBJ whole genome shotgun (WGS) entry which is preliminary data.</text>
</comment>
<reference evidence="7 8" key="1">
    <citation type="submission" date="2016-04" db="EMBL/GenBank/DDBJ databases">
        <title>The genome of Intoshia linei affirms orthonectids as highly simplified spiralians.</title>
        <authorList>
            <person name="Mikhailov K.V."/>
            <person name="Slusarev G.S."/>
            <person name="Nikitin M.A."/>
            <person name="Logacheva M.D."/>
            <person name="Penin A."/>
            <person name="Aleoshin V."/>
            <person name="Panchin Y.V."/>
        </authorList>
    </citation>
    <scope>NUCLEOTIDE SEQUENCE [LARGE SCALE GENOMIC DNA]</scope>
    <source>
        <strain evidence="7">Intl2013</strain>
        <tissue evidence="7">Whole animal</tissue>
    </source>
</reference>
<organism evidence="7 8">
    <name type="scientific">Intoshia linei</name>
    <dbReference type="NCBI Taxonomy" id="1819745"/>
    <lineage>
        <taxon>Eukaryota</taxon>
        <taxon>Metazoa</taxon>
        <taxon>Spiralia</taxon>
        <taxon>Lophotrochozoa</taxon>
        <taxon>Mesozoa</taxon>
        <taxon>Orthonectida</taxon>
        <taxon>Rhopaluridae</taxon>
        <taxon>Intoshia</taxon>
    </lineage>
</organism>
<dbReference type="AlphaFoldDB" id="A0A177BB61"/>
<proteinExistence type="predicted"/>
<dbReference type="InterPro" id="IPR011011">
    <property type="entry name" value="Znf_FYVE_PHD"/>
</dbReference>
<dbReference type="CDD" id="cd15542">
    <property type="entry name" value="PHD_UBR7"/>
    <property type="match status" value="1"/>
</dbReference>
<feature type="domain" description="UBR-type" evidence="6">
    <location>
        <begin position="92"/>
        <end position="164"/>
    </location>
</feature>
<evidence type="ECO:0000256" key="1">
    <source>
        <dbReference type="ARBA" id="ARBA00022723"/>
    </source>
</evidence>
<dbReference type="CDD" id="cd19677">
    <property type="entry name" value="UBR-box_UBR7"/>
    <property type="match status" value="1"/>
</dbReference>
<keyword evidence="1" id="KW-0479">Metal-binding</keyword>
<dbReference type="GO" id="GO:0061630">
    <property type="term" value="F:ubiquitin protein ligase activity"/>
    <property type="evidence" value="ECO:0007669"/>
    <property type="project" value="InterPro"/>
</dbReference>
<dbReference type="PANTHER" id="PTHR13513">
    <property type="entry name" value="E3 UBIQUITIN-PROTEIN LIGASE UBR7"/>
    <property type="match status" value="1"/>
</dbReference>
<dbReference type="PANTHER" id="PTHR13513:SF9">
    <property type="entry name" value="E3 UBIQUITIN-PROTEIN LIGASE UBR7-RELATED"/>
    <property type="match status" value="1"/>
</dbReference>
<evidence type="ECO:0000256" key="4">
    <source>
        <dbReference type="PROSITE-ProRule" id="PRU00508"/>
    </source>
</evidence>